<evidence type="ECO:0000256" key="3">
    <source>
        <dbReference type="ARBA" id="ARBA00022571"/>
    </source>
</evidence>
<comment type="pathway">
    <text evidence="1 8">Amino-acid biosynthesis; L-arginine biosynthesis; N(2)-acetyl-L-ornithine from L-glutamate: step 1/4.</text>
</comment>
<comment type="catalytic activity">
    <reaction evidence="7 8">
        <text>L-glutamate + acetyl-CoA = N-acetyl-L-glutamate + CoA + H(+)</text>
        <dbReference type="Rhea" id="RHEA:24292"/>
        <dbReference type="ChEBI" id="CHEBI:15378"/>
        <dbReference type="ChEBI" id="CHEBI:29985"/>
        <dbReference type="ChEBI" id="CHEBI:44337"/>
        <dbReference type="ChEBI" id="CHEBI:57287"/>
        <dbReference type="ChEBI" id="CHEBI:57288"/>
        <dbReference type="EC" id="2.3.1.1"/>
    </reaction>
</comment>
<sequence length="440" mass="47493">MDAAALSVFIRNFREAAPYIDYLRGKTLVVGIASGLLQPERFRSVAADLALVAGLGVRLVLVYGSRSQINELSSAAGISPQYHQGRRITDETVLDFAKQACGKLRFDIEAALSLGPVHSPRRGGRLKIAAGNFLSARPIGIIDGIDMGYTGRVRKIDAESVSRSLDEGAVVLLNPLAASASGKLFNLSMAEIAETAAVALKADKLLFLIGQDGILDENGRLLPNLSAEEAEGRLKSGRICHRQHDLLDAALNAVGKGVGRCQILSGLNDGALIGELFTHNGTGTSIAQNPFMCIRPAEGGDIADIVTMIRPLEEAGILLRRSLRYLETHIGDFSVLEHDRRIYGCVAVKTFADAPDCSELACLAVSSEAQDGGYGELLLEHTLDKARRLGCKRLFALSTQTGDWFAERGFQTASPEDLPLERQREYRNSKRGSAVFVYEL</sequence>
<comment type="similarity">
    <text evidence="2 8">Belongs to the acetyltransferase family. ArgA subfamily.</text>
</comment>
<dbReference type="GeneID" id="93351145"/>
<dbReference type="EMBL" id="UGQW01000001">
    <property type="protein sequence ID" value="STZ66676.1"/>
    <property type="molecule type" value="Genomic_DNA"/>
</dbReference>
<reference evidence="10 11" key="1">
    <citation type="submission" date="2018-06" db="EMBL/GenBank/DDBJ databases">
        <authorList>
            <consortium name="Pathogen Informatics"/>
            <person name="Doyle S."/>
        </authorList>
    </citation>
    <scope>NUCLEOTIDE SEQUENCE [LARGE SCALE GENOMIC DNA]</scope>
    <source>
        <strain evidence="10 11">NCTC10660</strain>
    </source>
</reference>
<dbReference type="InterPro" id="IPR000182">
    <property type="entry name" value="GNAT_dom"/>
</dbReference>
<feature type="domain" description="N-acetyltransferase" evidence="9">
    <location>
        <begin position="292"/>
        <end position="433"/>
    </location>
</feature>
<evidence type="ECO:0000313" key="10">
    <source>
        <dbReference type="EMBL" id="STZ66676.1"/>
    </source>
</evidence>
<dbReference type="InterPro" id="IPR036393">
    <property type="entry name" value="AceGlu_kinase-like_sf"/>
</dbReference>
<dbReference type="HAMAP" id="MF_01105">
    <property type="entry name" value="N_acetyl_glu_synth"/>
    <property type="match status" value="1"/>
</dbReference>
<dbReference type="NCBIfam" id="TIGR01890">
    <property type="entry name" value="N-Ac-Glu-synth"/>
    <property type="match status" value="1"/>
</dbReference>
<dbReference type="InterPro" id="IPR001048">
    <property type="entry name" value="Asp/Glu/Uridylate_kinase"/>
</dbReference>
<evidence type="ECO:0000256" key="5">
    <source>
        <dbReference type="ARBA" id="ARBA00022679"/>
    </source>
</evidence>
<dbReference type="InterPro" id="IPR033719">
    <property type="entry name" value="NAGS_kin"/>
</dbReference>
<evidence type="ECO:0000259" key="9">
    <source>
        <dbReference type="PROSITE" id="PS51186"/>
    </source>
</evidence>
<organism evidence="10 11">
    <name type="scientific">Neisseria elongata</name>
    <dbReference type="NCBI Taxonomy" id="495"/>
    <lineage>
        <taxon>Bacteria</taxon>
        <taxon>Pseudomonadati</taxon>
        <taxon>Pseudomonadota</taxon>
        <taxon>Betaproteobacteria</taxon>
        <taxon>Neisseriales</taxon>
        <taxon>Neisseriaceae</taxon>
        <taxon>Neisseria</taxon>
    </lineage>
</organism>
<dbReference type="GO" id="GO:0005737">
    <property type="term" value="C:cytoplasm"/>
    <property type="evidence" value="ECO:0007669"/>
    <property type="project" value="UniProtKB-SubCell"/>
</dbReference>
<dbReference type="CDD" id="cd04301">
    <property type="entry name" value="NAT_SF"/>
    <property type="match status" value="1"/>
</dbReference>
<dbReference type="Gene3D" id="3.40.1160.10">
    <property type="entry name" value="Acetylglutamate kinase-like"/>
    <property type="match status" value="1"/>
</dbReference>
<keyword evidence="4 8" id="KW-0028">Amino-acid biosynthesis</keyword>
<dbReference type="Pfam" id="PF00583">
    <property type="entry name" value="Acetyltransf_1"/>
    <property type="match status" value="1"/>
</dbReference>
<dbReference type="AlphaFoldDB" id="A0A378TUQ8"/>
<evidence type="ECO:0000256" key="6">
    <source>
        <dbReference type="ARBA" id="ARBA00023315"/>
    </source>
</evidence>
<dbReference type="PIRSF" id="PIRSF000423">
    <property type="entry name" value="ArgA"/>
    <property type="match status" value="1"/>
</dbReference>
<dbReference type="GO" id="GO:0004042">
    <property type="term" value="F:L-glutamate N-acetyltransferase activity"/>
    <property type="evidence" value="ECO:0007669"/>
    <property type="project" value="UniProtKB-UniRule"/>
</dbReference>
<dbReference type="GO" id="GO:0006526">
    <property type="term" value="P:L-arginine biosynthetic process"/>
    <property type="evidence" value="ECO:0007669"/>
    <property type="project" value="UniProtKB-UniRule"/>
</dbReference>
<name>A0A378TUQ8_NEIEL</name>
<dbReference type="SUPFAM" id="SSF53633">
    <property type="entry name" value="Carbamate kinase-like"/>
    <property type="match status" value="1"/>
</dbReference>
<dbReference type="Gene3D" id="3.40.630.30">
    <property type="match status" value="1"/>
</dbReference>
<dbReference type="EC" id="2.3.1.1" evidence="8"/>
<dbReference type="Proteomes" id="UP000254927">
    <property type="component" value="Unassembled WGS sequence"/>
</dbReference>
<dbReference type="CDD" id="cd04237">
    <property type="entry name" value="AAK_NAGS-ABP"/>
    <property type="match status" value="1"/>
</dbReference>
<dbReference type="PROSITE" id="PS51186">
    <property type="entry name" value="GNAT"/>
    <property type="match status" value="1"/>
</dbReference>
<keyword evidence="6 8" id="KW-0012">Acyltransferase</keyword>
<dbReference type="NCBIfam" id="NF003641">
    <property type="entry name" value="PRK05279.1"/>
    <property type="match status" value="1"/>
</dbReference>
<evidence type="ECO:0000256" key="7">
    <source>
        <dbReference type="ARBA" id="ARBA00048372"/>
    </source>
</evidence>
<dbReference type="Pfam" id="PF00696">
    <property type="entry name" value="AA_kinase"/>
    <property type="match status" value="1"/>
</dbReference>
<evidence type="ECO:0000256" key="2">
    <source>
        <dbReference type="ARBA" id="ARBA00009145"/>
    </source>
</evidence>
<comment type="subcellular location">
    <subcellularLocation>
        <location evidence="8">Cytoplasm</location>
    </subcellularLocation>
</comment>
<gene>
    <name evidence="8 10" type="primary">argA</name>
    <name evidence="10" type="ORF">NCTC10660_00127</name>
</gene>
<dbReference type="RefSeq" id="WP_074896493.1">
    <property type="nucleotide sequence ID" value="NZ_CP031252.1"/>
</dbReference>
<evidence type="ECO:0000256" key="4">
    <source>
        <dbReference type="ARBA" id="ARBA00022605"/>
    </source>
</evidence>
<comment type="miscellaneous">
    <text evidence="8">In bacteria which possess the bifunctional enzyme ornithine acetyltransferase/N-acetylglutamate synthase (ArgJ), ArgA fulfills an anaplerotic role.</text>
</comment>
<accession>A0A378TUQ8</accession>
<dbReference type="InterPro" id="IPR010167">
    <property type="entry name" value="NH2A_AcTrfase"/>
</dbReference>
<dbReference type="UniPathway" id="UPA00068">
    <property type="reaction ID" value="UER00106"/>
</dbReference>
<proteinExistence type="inferred from homology"/>
<evidence type="ECO:0000256" key="8">
    <source>
        <dbReference type="HAMAP-Rule" id="MF_01105"/>
    </source>
</evidence>
<dbReference type="InterPro" id="IPR016181">
    <property type="entry name" value="Acyl_CoA_acyltransferase"/>
</dbReference>
<evidence type="ECO:0000256" key="1">
    <source>
        <dbReference type="ARBA" id="ARBA00004925"/>
    </source>
</evidence>
<dbReference type="PANTHER" id="PTHR30602:SF12">
    <property type="entry name" value="AMINO-ACID ACETYLTRANSFERASE NAGS1, CHLOROPLASTIC-RELATED"/>
    <property type="match status" value="1"/>
</dbReference>
<keyword evidence="5 8" id="KW-0808">Transferase</keyword>
<evidence type="ECO:0000313" key="11">
    <source>
        <dbReference type="Proteomes" id="UP000254927"/>
    </source>
</evidence>
<keyword evidence="3 8" id="KW-0055">Arginine biosynthesis</keyword>
<dbReference type="PANTHER" id="PTHR30602">
    <property type="entry name" value="AMINO-ACID ACETYLTRANSFERASE"/>
    <property type="match status" value="1"/>
</dbReference>
<dbReference type="SUPFAM" id="SSF55729">
    <property type="entry name" value="Acyl-CoA N-acyltransferases (Nat)"/>
    <property type="match status" value="1"/>
</dbReference>
<keyword evidence="8" id="KW-0963">Cytoplasm</keyword>
<protein>
    <recommendedName>
        <fullName evidence="8">Amino-acid acetyltransferase</fullName>
        <ecNumber evidence="8">2.3.1.1</ecNumber>
    </recommendedName>
    <alternativeName>
        <fullName evidence="8">N-acetylglutamate synthase</fullName>
        <shortName evidence="8">AGS</shortName>
        <shortName evidence="8">NAGS</shortName>
    </alternativeName>
</protein>